<dbReference type="Gene3D" id="3.40.50.150">
    <property type="entry name" value="Vaccinia Virus protein VP39"/>
    <property type="match status" value="1"/>
</dbReference>
<dbReference type="AlphaFoldDB" id="A0A4R7RJ17"/>
<comment type="similarity">
    <text evidence="5">Belongs to the class I-like SAM-binding methyltransferase superfamily. RsmB/NOP family.</text>
</comment>
<gene>
    <name evidence="7" type="ORF">EI77_04321</name>
</gene>
<dbReference type="InterPro" id="IPR023267">
    <property type="entry name" value="RCMT"/>
</dbReference>
<dbReference type="InterPro" id="IPR049560">
    <property type="entry name" value="MeTrfase_RsmB-F_NOP2_cat"/>
</dbReference>
<reference evidence="7 8" key="1">
    <citation type="submission" date="2019-03" db="EMBL/GenBank/DDBJ databases">
        <title>Genomic Encyclopedia of Archaeal and Bacterial Type Strains, Phase II (KMG-II): from individual species to whole genera.</title>
        <authorList>
            <person name="Goeker M."/>
        </authorList>
    </citation>
    <scope>NUCLEOTIDE SEQUENCE [LARGE SCALE GENOMIC DNA]</scope>
    <source>
        <strain evidence="7 8">ATCC 25309</strain>
    </source>
</reference>
<keyword evidence="1 5" id="KW-0489">Methyltransferase</keyword>
<dbReference type="Gene3D" id="3.30.70.1170">
    <property type="entry name" value="Sun protein, domain 3"/>
    <property type="match status" value="1"/>
</dbReference>
<evidence type="ECO:0000256" key="3">
    <source>
        <dbReference type="ARBA" id="ARBA00022691"/>
    </source>
</evidence>
<protein>
    <submittedName>
        <fullName evidence="7">16S rRNA (Cytosine967-C5)-methyltransferase</fullName>
    </submittedName>
</protein>
<sequence length="487" mass="55019">MVADGDVRTVLRGTHKTARGDACAPWGARKTCVWDDLGRTEGSDLTVKLHYHLIAQIISSLRDVFVDRRYADKVVEYAFKRHPKWGSRDRKLFAEAVYEIVRHWRWYWYLAGQPDAEHAQREAITMERLWHVWAAYWVMAEHELPFFDEVGAVRRAYILERAKADVSPALRASIPDWMEKRLGDELGAAWPAIRETLNKPADVYLRVNTLKTERRSLKTRLAQEGFITDGIKEIPTALHLRQRYNVFGMAAFKEGLFEVQDASSQCVAPFLQVEPGMKVVDACAGAGGKTLHLGALMQNKGKIIALDVHDWKLAELRKRTARAGVDVAETRVIEGTKTLKRLAGYADRLLLDVPCSGLGVLRRNPDAKWKLSNEEIDRLIIEQQDILSRYSALVKPGGKMVYATCSILPGENEQQVQKFLSTRGDEWTLEEEMKINPAETGHDGFYAARLVRKKEEPKAAPAIVEEAAVLPPVEPEVSKDDLPAQSD</sequence>
<evidence type="ECO:0000256" key="5">
    <source>
        <dbReference type="PROSITE-ProRule" id="PRU01023"/>
    </source>
</evidence>
<evidence type="ECO:0000259" key="6">
    <source>
        <dbReference type="PROSITE" id="PS51686"/>
    </source>
</evidence>
<accession>A0A4R7RJ17</accession>
<comment type="caution">
    <text evidence="7">The sequence shown here is derived from an EMBL/GenBank/DDBJ whole genome shotgun (WGS) entry which is preliminary data.</text>
</comment>
<dbReference type="GO" id="GO:0001510">
    <property type="term" value="P:RNA methylation"/>
    <property type="evidence" value="ECO:0007669"/>
    <property type="project" value="InterPro"/>
</dbReference>
<keyword evidence="3 5" id="KW-0949">S-adenosyl-L-methionine</keyword>
<dbReference type="Pfam" id="PF01189">
    <property type="entry name" value="Methyltr_RsmB-F"/>
    <property type="match status" value="1"/>
</dbReference>
<keyword evidence="8" id="KW-1185">Reference proteome</keyword>
<proteinExistence type="inferred from homology"/>
<feature type="binding site" evidence="5">
    <location>
        <position position="352"/>
    </location>
    <ligand>
        <name>S-adenosyl-L-methionine</name>
        <dbReference type="ChEBI" id="CHEBI:59789"/>
    </ligand>
</feature>
<dbReference type="PANTHER" id="PTHR22807">
    <property type="entry name" value="NOP2 YEAST -RELATED NOL1/NOP2/FMU SUN DOMAIN-CONTAINING"/>
    <property type="match status" value="1"/>
</dbReference>
<feature type="domain" description="SAM-dependent MTase RsmB/NOP-type" evidence="6">
    <location>
        <begin position="193"/>
        <end position="453"/>
    </location>
</feature>
<dbReference type="PRINTS" id="PR02008">
    <property type="entry name" value="RCMTFAMILY"/>
</dbReference>
<evidence type="ECO:0000256" key="2">
    <source>
        <dbReference type="ARBA" id="ARBA00022679"/>
    </source>
</evidence>
<organism evidence="7 8">
    <name type="scientific">Prosthecobacter fusiformis</name>
    <dbReference type="NCBI Taxonomy" id="48464"/>
    <lineage>
        <taxon>Bacteria</taxon>
        <taxon>Pseudomonadati</taxon>
        <taxon>Verrucomicrobiota</taxon>
        <taxon>Verrucomicrobiia</taxon>
        <taxon>Verrucomicrobiales</taxon>
        <taxon>Verrucomicrobiaceae</taxon>
        <taxon>Prosthecobacter</taxon>
    </lineage>
</organism>
<keyword evidence="2 5" id="KW-0808">Transferase</keyword>
<dbReference type="GO" id="GO:0003723">
    <property type="term" value="F:RNA binding"/>
    <property type="evidence" value="ECO:0007669"/>
    <property type="project" value="UniProtKB-UniRule"/>
</dbReference>
<dbReference type="PANTHER" id="PTHR22807:SF53">
    <property type="entry name" value="RIBOSOMAL RNA SMALL SUBUNIT METHYLTRANSFERASE B-RELATED"/>
    <property type="match status" value="1"/>
</dbReference>
<comment type="caution">
    <text evidence="5">Lacks conserved residue(s) required for the propagation of feature annotation.</text>
</comment>
<evidence type="ECO:0000256" key="4">
    <source>
        <dbReference type="ARBA" id="ARBA00022884"/>
    </source>
</evidence>
<keyword evidence="4 5" id="KW-0694">RNA-binding</keyword>
<dbReference type="PROSITE" id="PS51686">
    <property type="entry name" value="SAM_MT_RSMB_NOP"/>
    <property type="match status" value="1"/>
</dbReference>
<dbReference type="InterPro" id="IPR054728">
    <property type="entry name" value="RsmB-like_ferredoxin"/>
</dbReference>
<evidence type="ECO:0000256" key="1">
    <source>
        <dbReference type="ARBA" id="ARBA00022603"/>
    </source>
</evidence>
<dbReference type="SUPFAM" id="SSF53335">
    <property type="entry name" value="S-adenosyl-L-methionine-dependent methyltransferases"/>
    <property type="match status" value="1"/>
</dbReference>
<dbReference type="InterPro" id="IPR029063">
    <property type="entry name" value="SAM-dependent_MTases_sf"/>
</dbReference>
<dbReference type="InterPro" id="IPR001678">
    <property type="entry name" value="MeTrfase_RsmB-F_NOP2_dom"/>
</dbReference>
<evidence type="ECO:0000313" key="8">
    <source>
        <dbReference type="Proteomes" id="UP000295662"/>
    </source>
</evidence>
<dbReference type="Pfam" id="PF22458">
    <property type="entry name" value="RsmF-B_ferredox"/>
    <property type="match status" value="1"/>
</dbReference>
<dbReference type="CDD" id="cd02440">
    <property type="entry name" value="AdoMet_MTases"/>
    <property type="match status" value="1"/>
</dbReference>
<name>A0A4R7RJ17_9BACT</name>
<dbReference type="EMBL" id="SOCA01000012">
    <property type="protein sequence ID" value="TDU64137.1"/>
    <property type="molecule type" value="Genomic_DNA"/>
</dbReference>
<evidence type="ECO:0000313" key="7">
    <source>
        <dbReference type="EMBL" id="TDU64137.1"/>
    </source>
</evidence>
<feature type="binding site" evidence="5">
    <location>
        <position position="307"/>
    </location>
    <ligand>
        <name>S-adenosyl-L-methionine</name>
        <dbReference type="ChEBI" id="CHEBI:59789"/>
    </ligand>
</feature>
<feature type="active site" description="Nucleophile" evidence="5">
    <location>
        <position position="405"/>
    </location>
</feature>
<dbReference type="GO" id="GO:0008173">
    <property type="term" value="F:RNA methyltransferase activity"/>
    <property type="evidence" value="ECO:0007669"/>
    <property type="project" value="InterPro"/>
</dbReference>
<dbReference type="Proteomes" id="UP000295662">
    <property type="component" value="Unassembled WGS sequence"/>
</dbReference>